<dbReference type="PRINTS" id="PR00950">
    <property type="entry name" value="TYPE3IMSPROT"/>
</dbReference>
<dbReference type="InterPro" id="IPR006136">
    <property type="entry name" value="FlhB"/>
</dbReference>
<feature type="transmembrane region" description="Helical" evidence="13">
    <location>
        <begin position="35"/>
        <end position="56"/>
    </location>
</feature>
<feature type="region of interest" description="Disordered" evidence="15">
    <location>
        <begin position="358"/>
        <end position="400"/>
    </location>
</feature>
<keyword evidence="6 13" id="KW-0812">Transmembrane</keyword>
<name>A0ABU5DRP6_9BURK</name>
<keyword evidence="8 13" id="KW-0653">Protein transport</keyword>
<feature type="transmembrane region" description="Helical" evidence="13">
    <location>
        <begin position="88"/>
        <end position="113"/>
    </location>
</feature>
<keyword evidence="11 13" id="KW-1006">Bacterial flagellum protein export</keyword>
<evidence type="ECO:0000256" key="5">
    <source>
        <dbReference type="ARBA" id="ARBA00022475"/>
    </source>
</evidence>
<evidence type="ECO:0000256" key="14">
    <source>
        <dbReference type="SAM" id="Coils"/>
    </source>
</evidence>
<keyword evidence="14" id="KW-0175">Coiled coil</keyword>
<evidence type="ECO:0000256" key="7">
    <source>
        <dbReference type="ARBA" id="ARBA00022795"/>
    </source>
</evidence>
<keyword evidence="16" id="KW-0969">Cilium</keyword>
<evidence type="ECO:0000256" key="2">
    <source>
        <dbReference type="ARBA" id="ARBA00010690"/>
    </source>
</evidence>
<dbReference type="RefSeq" id="WP_320426353.1">
    <property type="nucleotide sequence ID" value="NZ_JAXCLA010000010.1"/>
</dbReference>
<dbReference type="InterPro" id="IPR006135">
    <property type="entry name" value="T3SS_substrate_exporter"/>
</dbReference>
<sequence length="400" mass="42847">MADSAQDRNLPASAKKIQRSRAEGQVPRSRDLQHFAMMVGGGAALAVGGAWLADALQKMLSQALRFDAYTVSHTGLMGERLSQLTGTFLMLMLPVCGLLFAAGIAGAVASGGWNWTMKPLMPRFDRLNPLTGLGNLVSGQGLGQALKAVALALVLGIVGALVLKDRIAAYVGIMSVPLPAALAYACQQLIGGLALLGIALAAFAAVDVPLQRTLHLRRLRMTREEAKQELKELEGNQQIKQRIRAKMRELAKRRMLAAVPSADLVVMNPTHYAVALRYEEGKMAAPKVVAKGADLLAMRIRDLAKESKVPVLQSPILARALYAHAEVDREIPAALFGAVAQVLAYVYQLRAAMSGRGQAPQAVPQPHIPPELDPHNKPGFAAAEAEEDFLDGLQQEGDEQ</sequence>
<comment type="similarity">
    <text evidence="2 13">Belongs to the type III secretion exporter family.</text>
</comment>
<dbReference type="Pfam" id="PF01312">
    <property type="entry name" value="Bac_export_2"/>
    <property type="match status" value="1"/>
</dbReference>
<keyword evidence="16" id="KW-0282">Flagellum</keyword>
<dbReference type="Proteomes" id="UP001285263">
    <property type="component" value="Unassembled WGS sequence"/>
</dbReference>
<comment type="function">
    <text evidence="12 13">Required for formation of the rod structure in the basal body of the flagellar apparatus. Together with FliI and FliH, may constitute the export apparatus of flagellin.</text>
</comment>
<dbReference type="NCBIfam" id="TIGR00328">
    <property type="entry name" value="flhB"/>
    <property type="match status" value="1"/>
</dbReference>
<keyword evidence="16" id="KW-0966">Cell projection</keyword>
<keyword evidence="17" id="KW-1185">Reference proteome</keyword>
<evidence type="ECO:0000256" key="12">
    <source>
        <dbReference type="ARBA" id="ARBA00025078"/>
    </source>
</evidence>
<dbReference type="PANTHER" id="PTHR30531:SF12">
    <property type="entry name" value="FLAGELLAR BIOSYNTHETIC PROTEIN FLHB"/>
    <property type="match status" value="1"/>
</dbReference>
<evidence type="ECO:0000256" key="10">
    <source>
        <dbReference type="ARBA" id="ARBA00023136"/>
    </source>
</evidence>
<organism evidence="16 17">
    <name type="scientific">Roseateles agri</name>
    <dbReference type="NCBI Taxonomy" id="3098619"/>
    <lineage>
        <taxon>Bacteria</taxon>
        <taxon>Pseudomonadati</taxon>
        <taxon>Pseudomonadota</taxon>
        <taxon>Betaproteobacteria</taxon>
        <taxon>Burkholderiales</taxon>
        <taxon>Sphaerotilaceae</taxon>
        <taxon>Roseateles</taxon>
    </lineage>
</organism>
<proteinExistence type="inferred from homology"/>
<keyword evidence="4 13" id="KW-0813">Transport</keyword>
<evidence type="ECO:0000256" key="1">
    <source>
        <dbReference type="ARBA" id="ARBA00004651"/>
    </source>
</evidence>
<evidence type="ECO:0000256" key="4">
    <source>
        <dbReference type="ARBA" id="ARBA00022448"/>
    </source>
</evidence>
<evidence type="ECO:0000256" key="9">
    <source>
        <dbReference type="ARBA" id="ARBA00022989"/>
    </source>
</evidence>
<dbReference type="EMBL" id="JAXCLA010000010">
    <property type="protein sequence ID" value="MDY0748381.1"/>
    <property type="molecule type" value="Genomic_DNA"/>
</dbReference>
<keyword evidence="5 13" id="KW-1003">Cell membrane</keyword>
<comment type="caution">
    <text evidence="16">The sequence shown here is derived from an EMBL/GenBank/DDBJ whole genome shotgun (WGS) entry which is preliminary data.</text>
</comment>
<feature type="transmembrane region" description="Helical" evidence="13">
    <location>
        <begin position="145"/>
        <end position="162"/>
    </location>
</feature>
<keyword evidence="9 13" id="KW-1133">Transmembrane helix</keyword>
<evidence type="ECO:0000256" key="13">
    <source>
        <dbReference type="RuleBase" id="RU364091"/>
    </source>
</evidence>
<reference evidence="16 17" key="1">
    <citation type="submission" date="2023-11" db="EMBL/GenBank/DDBJ databases">
        <title>Paucibacter sp. nov., isolated from fresh soil in Korea.</title>
        <authorList>
            <person name="Le N.T.T."/>
        </authorList>
    </citation>
    <scope>NUCLEOTIDE SEQUENCE [LARGE SCALE GENOMIC DNA]</scope>
    <source>
        <strain evidence="16 17">R3-3</strain>
    </source>
</reference>
<dbReference type="Gene3D" id="3.40.1690.10">
    <property type="entry name" value="secretion proteins EscU"/>
    <property type="match status" value="1"/>
</dbReference>
<comment type="subcellular location">
    <subcellularLocation>
        <location evidence="1">Cell membrane</location>
        <topology evidence="1">Multi-pass membrane protein</topology>
    </subcellularLocation>
</comment>
<evidence type="ECO:0000256" key="6">
    <source>
        <dbReference type="ARBA" id="ARBA00022692"/>
    </source>
</evidence>
<dbReference type="PANTHER" id="PTHR30531">
    <property type="entry name" value="FLAGELLAR BIOSYNTHETIC PROTEIN FLHB"/>
    <property type="match status" value="1"/>
</dbReference>
<feature type="region of interest" description="Disordered" evidence="15">
    <location>
        <begin position="1"/>
        <end position="27"/>
    </location>
</feature>
<evidence type="ECO:0000256" key="15">
    <source>
        <dbReference type="SAM" id="MobiDB-lite"/>
    </source>
</evidence>
<gene>
    <name evidence="13 16" type="primary">flhB</name>
    <name evidence="16" type="ORF">SNE35_28035</name>
</gene>
<keyword evidence="10 13" id="KW-0472">Membrane</keyword>
<feature type="coiled-coil region" evidence="14">
    <location>
        <begin position="216"/>
        <end position="243"/>
    </location>
</feature>
<evidence type="ECO:0000256" key="11">
    <source>
        <dbReference type="ARBA" id="ARBA00023225"/>
    </source>
</evidence>
<evidence type="ECO:0000313" key="16">
    <source>
        <dbReference type="EMBL" id="MDY0748381.1"/>
    </source>
</evidence>
<dbReference type="SUPFAM" id="SSF160544">
    <property type="entry name" value="EscU C-terminal domain-like"/>
    <property type="match status" value="1"/>
</dbReference>
<dbReference type="InterPro" id="IPR029025">
    <property type="entry name" value="T3SS_substrate_exporter_C"/>
</dbReference>
<keyword evidence="7 13" id="KW-1005">Bacterial flagellum biogenesis</keyword>
<evidence type="ECO:0000256" key="3">
    <source>
        <dbReference type="ARBA" id="ARBA00021622"/>
    </source>
</evidence>
<evidence type="ECO:0000313" key="17">
    <source>
        <dbReference type="Proteomes" id="UP001285263"/>
    </source>
</evidence>
<protein>
    <recommendedName>
        <fullName evidence="3 13">Flagellar biosynthetic protein FlhB</fullName>
    </recommendedName>
</protein>
<accession>A0ABU5DRP6</accession>
<feature type="compositionally biased region" description="Acidic residues" evidence="15">
    <location>
        <begin position="384"/>
        <end position="400"/>
    </location>
</feature>
<evidence type="ECO:0000256" key="8">
    <source>
        <dbReference type="ARBA" id="ARBA00022927"/>
    </source>
</evidence>
<feature type="transmembrane region" description="Helical" evidence="13">
    <location>
        <begin position="190"/>
        <end position="210"/>
    </location>
</feature>